<dbReference type="WBParaSite" id="nRc.2.0.1.t47585-RA">
    <property type="protein sequence ID" value="nRc.2.0.1.t47585-RA"/>
    <property type="gene ID" value="nRc.2.0.1.g47585"/>
</dbReference>
<dbReference type="AlphaFoldDB" id="A0A915L8Y3"/>
<evidence type="ECO:0000313" key="3">
    <source>
        <dbReference type="WBParaSite" id="nRc.2.0.1.t47585-RA"/>
    </source>
</evidence>
<feature type="region of interest" description="Disordered" evidence="1">
    <location>
        <begin position="138"/>
        <end position="167"/>
    </location>
</feature>
<name>A0A915L8Y3_ROMCU</name>
<sequence length="263" mass="29618">MSAFDTAGKRASCKYSHLFNSNLNNFWAVEALRGICDRHNNTVSQNSLEEDRVSGIIGCPAAERPRGYCVGRIDFSPVKKPAATPHFSAVNGVPRWSKEYKTKKLFLKTLQKHFGDDGLYDHILIDLPDIKPTSKKCSKNDLETHSKKNQTAVEHAVSYSPANGPRLSNSASNQSLFDIIDISLIDTGNNVDSPQHCNSPIPNPLELRNNDAAMKHYFSFFEENCIKVEDIHRLLDFNCDEFAYRPNFLSFGFHKELKLIGKP</sequence>
<evidence type="ECO:0000313" key="2">
    <source>
        <dbReference type="Proteomes" id="UP000887565"/>
    </source>
</evidence>
<keyword evidence="2" id="KW-1185">Reference proteome</keyword>
<proteinExistence type="predicted"/>
<evidence type="ECO:0000256" key="1">
    <source>
        <dbReference type="SAM" id="MobiDB-lite"/>
    </source>
</evidence>
<accession>A0A915L8Y3</accession>
<dbReference type="Proteomes" id="UP000887565">
    <property type="component" value="Unplaced"/>
</dbReference>
<protein>
    <submittedName>
        <fullName evidence="3">Uncharacterized protein</fullName>
    </submittedName>
</protein>
<reference evidence="3" key="1">
    <citation type="submission" date="2022-11" db="UniProtKB">
        <authorList>
            <consortium name="WormBaseParasite"/>
        </authorList>
    </citation>
    <scope>IDENTIFICATION</scope>
</reference>
<organism evidence="2 3">
    <name type="scientific">Romanomermis culicivorax</name>
    <name type="common">Nematode worm</name>
    <dbReference type="NCBI Taxonomy" id="13658"/>
    <lineage>
        <taxon>Eukaryota</taxon>
        <taxon>Metazoa</taxon>
        <taxon>Ecdysozoa</taxon>
        <taxon>Nematoda</taxon>
        <taxon>Enoplea</taxon>
        <taxon>Dorylaimia</taxon>
        <taxon>Mermithida</taxon>
        <taxon>Mermithoidea</taxon>
        <taxon>Mermithidae</taxon>
        <taxon>Romanomermis</taxon>
    </lineage>
</organism>